<feature type="compositionally biased region" description="Basic and acidic residues" evidence="1">
    <location>
        <begin position="58"/>
        <end position="69"/>
    </location>
</feature>
<comment type="caution">
    <text evidence="2">The sequence shown here is derived from an EMBL/GenBank/DDBJ whole genome shotgun (WGS) entry which is preliminary data.</text>
</comment>
<evidence type="ECO:0000313" key="2">
    <source>
        <dbReference type="EMBL" id="KAK3937492.1"/>
    </source>
</evidence>
<proteinExistence type="predicted"/>
<keyword evidence="3" id="KW-1185">Reference proteome</keyword>
<evidence type="ECO:0000313" key="3">
    <source>
        <dbReference type="Proteomes" id="UP001303473"/>
    </source>
</evidence>
<gene>
    <name evidence="2" type="ORF">QBC46DRAFT_267451</name>
</gene>
<organism evidence="2 3">
    <name type="scientific">Diplogelasinospora grovesii</name>
    <dbReference type="NCBI Taxonomy" id="303347"/>
    <lineage>
        <taxon>Eukaryota</taxon>
        <taxon>Fungi</taxon>
        <taxon>Dikarya</taxon>
        <taxon>Ascomycota</taxon>
        <taxon>Pezizomycotina</taxon>
        <taxon>Sordariomycetes</taxon>
        <taxon>Sordariomycetidae</taxon>
        <taxon>Sordariales</taxon>
        <taxon>Diplogelasinosporaceae</taxon>
        <taxon>Diplogelasinospora</taxon>
    </lineage>
</organism>
<dbReference type="Proteomes" id="UP001303473">
    <property type="component" value="Unassembled WGS sequence"/>
</dbReference>
<feature type="region of interest" description="Disordered" evidence="1">
    <location>
        <begin position="44"/>
        <end position="69"/>
    </location>
</feature>
<dbReference type="AlphaFoldDB" id="A0AAN6N1K8"/>
<dbReference type="EMBL" id="MU853853">
    <property type="protein sequence ID" value="KAK3937492.1"/>
    <property type="molecule type" value="Genomic_DNA"/>
</dbReference>
<evidence type="ECO:0000256" key="1">
    <source>
        <dbReference type="SAM" id="MobiDB-lite"/>
    </source>
</evidence>
<reference evidence="3" key="1">
    <citation type="journal article" date="2023" name="Mol. Phylogenet. Evol.">
        <title>Genome-scale phylogeny and comparative genomics of the fungal order Sordariales.</title>
        <authorList>
            <person name="Hensen N."/>
            <person name="Bonometti L."/>
            <person name="Westerberg I."/>
            <person name="Brannstrom I.O."/>
            <person name="Guillou S."/>
            <person name="Cros-Aarteil S."/>
            <person name="Calhoun S."/>
            <person name="Haridas S."/>
            <person name="Kuo A."/>
            <person name="Mondo S."/>
            <person name="Pangilinan J."/>
            <person name="Riley R."/>
            <person name="LaButti K."/>
            <person name="Andreopoulos B."/>
            <person name="Lipzen A."/>
            <person name="Chen C."/>
            <person name="Yan M."/>
            <person name="Daum C."/>
            <person name="Ng V."/>
            <person name="Clum A."/>
            <person name="Steindorff A."/>
            <person name="Ohm R.A."/>
            <person name="Martin F."/>
            <person name="Silar P."/>
            <person name="Natvig D.O."/>
            <person name="Lalanne C."/>
            <person name="Gautier V."/>
            <person name="Ament-Velasquez S.L."/>
            <person name="Kruys A."/>
            <person name="Hutchinson M.I."/>
            <person name="Powell A.J."/>
            <person name="Barry K."/>
            <person name="Miller A.N."/>
            <person name="Grigoriev I.V."/>
            <person name="Debuchy R."/>
            <person name="Gladieux P."/>
            <person name="Hiltunen Thoren M."/>
            <person name="Johannesson H."/>
        </authorList>
    </citation>
    <scope>NUCLEOTIDE SEQUENCE [LARGE SCALE GENOMIC DNA]</scope>
    <source>
        <strain evidence="3">CBS 340.73</strain>
    </source>
</reference>
<accession>A0AAN6N1K8</accession>
<protein>
    <submittedName>
        <fullName evidence="2">Transposase-like protein</fullName>
    </submittedName>
</protein>
<name>A0AAN6N1K8_9PEZI</name>
<sequence>WAKQASYGALWEILAGIEYLLEKMEDWKALFDAPATPAISYRRRRRRQLSPASQALPDHVRAEYTDQTP</sequence>
<feature type="non-terminal residue" evidence="2">
    <location>
        <position position="1"/>
    </location>
</feature>